<evidence type="ECO:0000259" key="2">
    <source>
        <dbReference type="Pfam" id="PF01757"/>
    </source>
</evidence>
<evidence type="ECO:0000313" key="3">
    <source>
        <dbReference type="EMBL" id="GID58904.1"/>
    </source>
</evidence>
<evidence type="ECO:0000256" key="1">
    <source>
        <dbReference type="SAM" id="Phobius"/>
    </source>
</evidence>
<sequence>MWDGPAEGEDVQPNRDRYFDALRALAIIRVVLFHAFPFATLELIFPSMGVMFALGGSLMVKSLDRSAVGAVRNRIRRLLPALWAMGLILVPLMFHYGWPDHPSWPRLLLWIVPIADPPSSEFGYSAAGVLWYLVTYLWLVLLSPLLLALYRRAHLVTVLLPLAGLVALTMYPGVFGETAGWVLQNVLAYASCWVLGMAHREGDLARVHPAAVITVGAACIGGALAWAWTHPIENHMDLTSIPVAYAIYAIGFVLLLLRWSPPMGWLARTRPLDGFVSMVNNRAVTIYLWHNVAITIAVALFDPLQLWKIPTQGLEYVADFSIAMALLAVAVLALGWVEDVAARRRPRISPFVKRVALPAGPARGVASVPIR</sequence>
<feature type="transmembrane region" description="Helical" evidence="1">
    <location>
        <begin position="320"/>
        <end position="337"/>
    </location>
</feature>
<feature type="transmembrane region" description="Helical" evidence="1">
    <location>
        <begin position="181"/>
        <end position="198"/>
    </location>
</feature>
<keyword evidence="1" id="KW-0472">Membrane</keyword>
<accession>A0ABQ3XK85</accession>
<keyword evidence="4" id="KW-1185">Reference proteome</keyword>
<proteinExistence type="predicted"/>
<keyword evidence="3" id="KW-0808">Transferase</keyword>
<feature type="transmembrane region" description="Helical" evidence="1">
    <location>
        <begin position="81"/>
        <end position="98"/>
    </location>
</feature>
<dbReference type="InterPro" id="IPR002656">
    <property type="entry name" value="Acyl_transf_3_dom"/>
</dbReference>
<gene>
    <name evidence="3" type="ORF">Aco03nite_073080</name>
</gene>
<feature type="transmembrane region" description="Helical" evidence="1">
    <location>
        <begin position="156"/>
        <end position="175"/>
    </location>
</feature>
<comment type="caution">
    <text evidence="3">The sequence shown here is derived from an EMBL/GenBank/DDBJ whole genome shotgun (WGS) entry which is preliminary data.</text>
</comment>
<feature type="transmembrane region" description="Helical" evidence="1">
    <location>
        <begin position="129"/>
        <end position="149"/>
    </location>
</feature>
<keyword evidence="1" id="KW-0812">Transmembrane</keyword>
<keyword evidence="1" id="KW-1133">Transmembrane helix</keyword>
<reference evidence="3 4" key="1">
    <citation type="submission" date="2021-01" db="EMBL/GenBank/DDBJ databases">
        <title>Whole genome shotgun sequence of Actinoplanes couchii NBRC 106145.</title>
        <authorList>
            <person name="Komaki H."/>
            <person name="Tamura T."/>
        </authorList>
    </citation>
    <scope>NUCLEOTIDE SEQUENCE [LARGE SCALE GENOMIC DNA]</scope>
    <source>
        <strain evidence="3 4">NBRC 106145</strain>
    </source>
</reference>
<evidence type="ECO:0000313" key="4">
    <source>
        <dbReference type="Proteomes" id="UP000612282"/>
    </source>
</evidence>
<organism evidence="3 4">
    <name type="scientific">Actinoplanes couchii</name>
    <dbReference type="NCBI Taxonomy" id="403638"/>
    <lineage>
        <taxon>Bacteria</taxon>
        <taxon>Bacillati</taxon>
        <taxon>Actinomycetota</taxon>
        <taxon>Actinomycetes</taxon>
        <taxon>Micromonosporales</taxon>
        <taxon>Micromonosporaceae</taxon>
        <taxon>Actinoplanes</taxon>
    </lineage>
</organism>
<name>A0ABQ3XK85_9ACTN</name>
<dbReference type="EMBL" id="BOMG01000092">
    <property type="protein sequence ID" value="GID58904.1"/>
    <property type="molecule type" value="Genomic_DNA"/>
</dbReference>
<dbReference type="GO" id="GO:0016740">
    <property type="term" value="F:transferase activity"/>
    <property type="evidence" value="ECO:0007669"/>
    <property type="project" value="UniProtKB-KW"/>
</dbReference>
<dbReference type="Pfam" id="PF01757">
    <property type="entry name" value="Acyl_transf_3"/>
    <property type="match status" value="1"/>
</dbReference>
<feature type="transmembrane region" description="Helical" evidence="1">
    <location>
        <begin position="241"/>
        <end position="259"/>
    </location>
</feature>
<protein>
    <submittedName>
        <fullName evidence="3">Integral membrane transferase</fullName>
    </submittedName>
</protein>
<feature type="transmembrane region" description="Helical" evidence="1">
    <location>
        <begin position="210"/>
        <end position="229"/>
    </location>
</feature>
<dbReference type="Proteomes" id="UP000612282">
    <property type="component" value="Unassembled WGS sequence"/>
</dbReference>
<feature type="domain" description="Acyltransferase 3" evidence="2">
    <location>
        <begin position="17"/>
        <end position="335"/>
    </location>
</feature>
<feature type="transmembrane region" description="Helical" evidence="1">
    <location>
        <begin position="279"/>
        <end position="300"/>
    </location>
</feature>
<feature type="transmembrane region" description="Helical" evidence="1">
    <location>
        <begin position="43"/>
        <end position="60"/>
    </location>
</feature>